<dbReference type="RefSeq" id="WP_145058478.1">
    <property type="nucleotide sequence ID" value="NZ_CP036433.1"/>
</dbReference>
<protein>
    <submittedName>
        <fullName evidence="1">Zeta toxin</fullName>
    </submittedName>
</protein>
<accession>A0A518E472</accession>
<dbReference type="Pfam" id="PF13671">
    <property type="entry name" value="AAA_33"/>
    <property type="match status" value="1"/>
</dbReference>
<gene>
    <name evidence="1" type="ORF">Pla8534_67930</name>
</gene>
<keyword evidence="2" id="KW-1185">Reference proteome</keyword>
<name>A0A518E472_9BACT</name>
<dbReference type="InterPro" id="IPR011009">
    <property type="entry name" value="Kinase-like_dom_sf"/>
</dbReference>
<dbReference type="OrthoDB" id="9810277at2"/>
<proteinExistence type="predicted"/>
<evidence type="ECO:0000313" key="1">
    <source>
        <dbReference type="EMBL" id="QDU98882.1"/>
    </source>
</evidence>
<dbReference type="InterPro" id="IPR052732">
    <property type="entry name" value="Cell-binding_unc_protein"/>
</dbReference>
<evidence type="ECO:0000313" key="2">
    <source>
        <dbReference type="Proteomes" id="UP000317648"/>
    </source>
</evidence>
<dbReference type="InterPro" id="IPR027417">
    <property type="entry name" value="P-loop_NTPase"/>
</dbReference>
<dbReference type="AlphaFoldDB" id="A0A518E472"/>
<reference evidence="1 2" key="1">
    <citation type="submission" date="2019-02" db="EMBL/GenBank/DDBJ databases">
        <title>Deep-cultivation of Planctomycetes and their phenomic and genomic characterization uncovers novel biology.</title>
        <authorList>
            <person name="Wiegand S."/>
            <person name="Jogler M."/>
            <person name="Boedeker C."/>
            <person name="Pinto D."/>
            <person name="Vollmers J."/>
            <person name="Rivas-Marin E."/>
            <person name="Kohn T."/>
            <person name="Peeters S.H."/>
            <person name="Heuer A."/>
            <person name="Rast P."/>
            <person name="Oberbeckmann S."/>
            <person name="Bunk B."/>
            <person name="Jeske O."/>
            <person name="Meyerdierks A."/>
            <person name="Storesund J.E."/>
            <person name="Kallscheuer N."/>
            <person name="Luecker S."/>
            <person name="Lage O.M."/>
            <person name="Pohl T."/>
            <person name="Merkel B.J."/>
            <person name="Hornburger P."/>
            <person name="Mueller R.-W."/>
            <person name="Bruemmer F."/>
            <person name="Labrenz M."/>
            <person name="Spormann A.M."/>
            <person name="Op den Camp H."/>
            <person name="Overmann J."/>
            <person name="Amann R."/>
            <person name="Jetten M.S.M."/>
            <person name="Mascher T."/>
            <person name="Medema M.H."/>
            <person name="Devos D.P."/>
            <person name="Kaster A.-K."/>
            <person name="Ovreas L."/>
            <person name="Rohde M."/>
            <person name="Galperin M.Y."/>
            <person name="Jogler C."/>
        </authorList>
    </citation>
    <scope>NUCLEOTIDE SEQUENCE [LARGE SCALE GENOMIC DNA]</scope>
    <source>
        <strain evidence="1 2">Pla85_3_4</strain>
    </source>
</reference>
<dbReference type="PANTHER" id="PTHR43883">
    <property type="entry name" value="SLR0207 PROTEIN"/>
    <property type="match status" value="1"/>
</dbReference>
<dbReference type="EMBL" id="CP036433">
    <property type="protein sequence ID" value="QDU98882.1"/>
    <property type="molecule type" value="Genomic_DNA"/>
</dbReference>
<sequence length="557" mass="62007">MACGIALGEPAGAASAWSWSKRHRNEVVPLKLADLIDALTDSAAYPFAVENVEVRQTHISAVFLAGSLVYKIKKPVDFGFLDFRTLAQRRHFCEEEVRLNRRLAPHVYLGVVPVTRDADGACLEGDGEVVEWAVKMQRLPEGATLWNRLQAGRVQMKEVRTLAQKIAAFHDHAASGPHISAGGRFEVVAGNARDNFTQSAASVGVTVSHAVFSRAEVLVEESLARLQPLIESRADRDMPRDTHGDLRLDHIYRFPDREPPGDLVIIDCIEFNERFRFADPVSDMAFLLMELRLQGHRDLASAFGEAYFHASCDDEGRSLLCFYTAYRAMVRAKVEGLRIGRAEINDADQQVALAKSRALWLLALGELEPPRRKPCLVLVAGLPGSGKSTLARELGDRENFEVIRTDVVRKELAGAAGLTTSSEFGDGIYSPEWTEQTYAECLRRAKEFLFQGKRVLVDGNFREERWRGVFLDTAGDWGVPGRLLVCQASPGIVRARLQHRRKDASDADWSVYLKAQESWEEPGPRTHALLQVLDADGPREQLASQATAALRRRELSD</sequence>
<dbReference type="Gene3D" id="3.40.50.300">
    <property type="entry name" value="P-loop containing nucleotide triphosphate hydrolases"/>
    <property type="match status" value="1"/>
</dbReference>
<dbReference type="Proteomes" id="UP000317648">
    <property type="component" value="Chromosome"/>
</dbReference>
<organism evidence="1 2">
    <name type="scientific">Lignipirellula cremea</name>
    <dbReference type="NCBI Taxonomy" id="2528010"/>
    <lineage>
        <taxon>Bacteria</taxon>
        <taxon>Pseudomonadati</taxon>
        <taxon>Planctomycetota</taxon>
        <taxon>Planctomycetia</taxon>
        <taxon>Pirellulales</taxon>
        <taxon>Pirellulaceae</taxon>
        <taxon>Lignipirellula</taxon>
    </lineage>
</organism>
<dbReference type="SUPFAM" id="SSF56112">
    <property type="entry name" value="Protein kinase-like (PK-like)"/>
    <property type="match status" value="1"/>
</dbReference>
<dbReference type="PANTHER" id="PTHR43883:SF1">
    <property type="entry name" value="GLUCONOKINASE"/>
    <property type="match status" value="1"/>
</dbReference>
<dbReference type="KEGG" id="lcre:Pla8534_67930"/>
<dbReference type="SUPFAM" id="SSF52540">
    <property type="entry name" value="P-loop containing nucleoside triphosphate hydrolases"/>
    <property type="match status" value="1"/>
</dbReference>